<evidence type="ECO:0000313" key="3">
    <source>
        <dbReference type="EMBL" id="PRX14768.1"/>
    </source>
</evidence>
<gene>
    <name evidence="3" type="ORF">CLV67_123154</name>
</gene>
<proteinExistence type="predicted"/>
<evidence type="ECO:0000256" key="1">
    <source>
        <dbReference type="SAM" id="SignalP"/>
    </source>
</evidence>
<name>A0A2T0JZ13_9ACTN</name>
<feature type="signal peptide" evidence="1">
    <location>
        <begin position="1"/>
        <end position="26"/>
    </location>
</feature>
<dbReference type="RefSeq" id="WP_106328550.1">
    <property type="nucleotide sequence ID" value="NZ_BOMO01000138.1"/>
</dbReference>
<keyword evidence="4" id="KW-1185">Reference proteome</keyword>
<dbReference type="InterPro" id="IPR002372">
    <property type="entry name" value="PQQ_rpt_dom"/>
</dbReference>
<protein>
    <submittedName>
        <fullName evidence="3">Outer membrane protein assembly factor BamB</fullName>
    </submittedName>
</protein>
<dbReference type="Pfam" id="PF13360">
    <property type="entry name" value="PQQ_2"/>
    <property type="match status" value="2"/>
</dbReference>
<dbReference type="Proteomes" id="UP000239415">
    <property type="component" value="Unassembled WGS sequence"/>
</dbReference>
<dbReference type="InterPro" id="IPR015943">
    <property type="entry name" value="WD40/YVTN_repeat-like_dom_sf"/>
</dbReference>
<accession>A0A2T0JZ13</accession>
<sequence>MPAKRAFLWATAAVVVISLASLAAMALSVRSDDDPKAPDGDGGTIAWTIDTRNGTRDAWVVAGTAVVLDGESLLGLNATDGARRWQLPYVAEDTTLTVAGGMAVVQSGRNGPVDVVDPSTGSVAWSTKDPALLVARDDALYVDSCPDRREPADVCVTAKHRVTDGTTLWSVKNPDYSLQSDVIGGRRPLAPAPTAYLPVATGSGGALLDTATGRLLSGRVETRAWYLVAAGDIVVATDHDPPRGDDDCTVAVTAVDGRTGEPAWSGAVYSGRRADDACHKRLSEGWSGTVMLGSGANVASVTRDGRTTLTDFTTGKTRWTTEEPGVPIAGDDRHLLVRDNAETGPVSLLDMTDGRRLWTVPDPGLPGTSASWESAVSGDLVAVMGATGDRPYVLILDARTGQQLARRGGWLTALGDGWAMVSTGQGAAAGRLKQHMLTF</sequence>
<feature type="chain" id="PRO_5015646887" evidence="1">
    <location>
        <begin position="27"/>
        <end position="439"/>
    </location>
</feature>
<evidence type="ECO:0000313" key="4">
    <source>
        <dbReference type="Proteomes" id="UP000239415"/>
    </source>
</evidence>
<dbReference type="Gene3D" id="2.130.10.10">
    <property type="entry name" value="YVTN repeat-like/Quinoprotein amine dehydrogenase"/>
    <property type="match status" value="2"/>
</dbReference>
<dbReference type="InterPro" id="IPR011047">
    <property type="entry name" value="Quinoprotein_ADH-like_sf"/>
</dbReference>
<dbReference type="SUPFAM" id="SSF50998">
    <property type="entry name" value="Quinoprotein alcohol dehydrogenase-like"/>
    <property type="match status" value="1"/>
</dbReference>
<comment type="caution">
    <text evidence="3">The sequence shown here is derived from an EMBL/GenBank/DDBJ whole genome shotgun (WGS) entry which is preliminary data.</text>
</comment>
<feature type="domain" description="Pyrrolo-quinoline quinone repeat" evidence="2">
    <location>
        <begin position="252"/>
        <end position="406"/>
    </location>
</feature>
<dbReference type="PANTHER" id="PTHR34512">
    <property type="entry name" value="CELL SURFACE PROTEIN"/>
    <property type="match status" value="1"/>
</dbReference>
<dbReference type="EMBL" id="PVMZ01000023">
    <property type="protein sequence ID" value="PRX14768.1"/>
    <property type="molecule type" value="Genomic_DNA"/>
</dbReference>
<organism evidence="3 4">
    <name type="scientific">Actinoplanes italicus</name>
    <dbReference type="NCBI Taxonomy" id="113567"/>
    <lineage>
        <taxon>Bacteria</taxon>
        <taxon>Bacillati</taxon>
        <taxon>Actinomycetota</taxon>
        <taxon>Actinomycetes</taxon>
        <taxon>Micromonosporales</taxon>
        <taxon>Micromonosporaceae</taxon>
        <taxon>Actinoplanes</taxon>
    </lineage>
</organism>
<dbReference type="AlphaFoldDB" id="A0A2T0JZ13"/>
<dbReference type="OrthoDB" id="4541885at2"/>
<keyword evidence="1" id="KW-0732">Signal</keyword>
<reference evidence="3 4" key="1">
    <citation type="submission" date="2018-03" db="EMBL/GenBank/DDBJ databases">
        <title>Genomic Encyclopedia of Archaeal and Bacterial Type Strains, Phase II (KMG-II): from individual species to whole genera.</title>
        <authorList>
            <person name="Goeker M."/>
        </authorList>
    </citation>
    <scope>NUCLEOTIDE SEQUENCE [LARGE SCALE GENOMIC DNA]</scope>
    <source>
        <strain evidence="3 4">DSM 43146</strain>
    </source>
</reference>
<dbReference type="PANTHER" id="PTHR34512:SF30">
    <property type="entry name" value="OUTER MEMBRANE PROTEIN ASSEMBLY FACTOR BAMB"/>
    <property type="match status" value="1"/>
</dbReference>
<evidence type="ECO:0000259" key="2">
    <source>
        <dbReference type="Pfam" id="PF13360"/>
    </source>
</evidence>
<feature type="domain" description="Pyrrolo-quinoline quinone repeat" evidence="2">
    <location>
        <begin position="40"/>
        <end position="127"/>
    </location>
</feature>